<evidence type="ECO:0000313" key="6">
    <source>
        <dbReference type="Proteomes" id="UP000268093"/>
    </source>
</evidence>
<keyword evidence="1" id="KW-0963">Cytoplasm</keyword>
<organism evidence="5 6">
    <name type="scientific">Jimgerdemannia flammicorona</name>
    <dbReference type="NCBI Taxonomy" id="994334"/>
    <lineage>
        <taxon>Eukaryota</taxon>
        <taxon>Fungi</taxon>
        <taxon>Fungi incertae sedis</taxon>
        <taxon>Mucoromycota</taxon>
        <taxon>Mucoromycotina</taxon>
        <taxon>Endogonomycetes</taxon>
        <taxon>Endogonales</taxon>
        <taxon>Endogonaceae</taxon>
        <taxon>Jimgerdemannia</taxon>
    </lineage>
</organism>
<dbReference type="OrthoDB" id="10265988at2759"/>
<dbReference type="InterPro" id="IPR015943">
    <property type="entry name" value="WD40/YVTN_repeat-like_dom_sf"/>
</dbReference>
<sequence>MASQYKLSAILQGHELDVRAIIAPTNDLLVSAARDKTVRSWTRQAPNAFSQDKTYLGHNHFVNALAFISASAEHPNAFIAEEWETFVSFFPWLAAVIINYVRRSRTGLIVSSGSDKTINIYEPDFPADPIFSLIGHKENVCTLAISPSGHVVSGSWDKYVFMDRRWQLP</sequence>
<dbReference type="GO" id="GO:0043130">
    <property type="term" value="F:ubiquitin binding"/>
    <property type="evidence" value="ECO:0007669"/>
    <property type="project" value="TreeGrafter"/>
</dbReference>
<evidence type="ECO:0000256" key="4">
    <source>
        <dbReference type="PROSITE-ProRule" id="PRU00221"/>
    </source>
</evidence>
<evidence type="ECO:0000256" key="2">
    <source>
        <dbReference type="ARBA" id="ARBA00022574"/>
    </source>
</evidence>
<dbReference type="Gene3D" id="2.130.10.10">
    <property type="entry name" value="YVTN repeat-like/Quinoprotein amine dehydrogenase"/>
    <property type="match status" value="2"/>
</dbReference>
<gene>
    <name evidence="5" type="ORF">BC936DRAFT_145532</name>
</gene>
<dbReference type="GO" id="GO:0010992">
    <property type="term" value="P:ubiquitin recycling"/>
    <property type="evidence" value="ECO:0007669"/>
    <property type="project" value="TreeGrafter"/>
</dbReference>
<name>A0A433DLY0_9FUNG</name>
<dbReference type="PANTHER" id="PTHR19849">
    <property type="entry name" value="PHOSPHOLIPASE A-2-ACTIVATING PROTEIN"/>
    <property type="match status" value="1"/>
</dbReference>
<evidence type="ECO:0000313" key="5">
    <source>
        <dbReference type="EMBL" id="RUP51817.1"/>
    </source>
</evidence>
<dbReference type="GO" id="GO:0005737">
    <property type="term" value="C:cytoplasm"/>
    <property type="evidence" value="ECO:0007669"/>
    <property type="project" value="TreeGrafter"/>
</dbReference>
<evidence type="ECO:0000256" key="1">
    <source>
        <dbReference type="ARBA" id="ARBA00022490"/>
    </source>
</evidence>
<dbReference type="Pfam" id="PF00400">
    <property type="entry name" value="WD40"/>
    <property type="match status" value="2"/>
</dbReference>
<dbReference type="AlphaFoldDB" id="A0A433DLY0"/>
<dbReference type="GO" id="GO:0005634">
    <property type="term" value="C:nucleus"/>
    <property type="evidence" value="ECO:0007669"/>
    <property type="project" value="TreeGrafter"/>
</dbReference>
<dbReference type="GO" id="GO:0043161">
    <property type="term" value="P:proteasome-mediated ubiquitin-dependent protein catabolic process"/>
    <property type="evidence" value="ECO:0007669"/>
    <property type="project" value="TreeGrafter"/>
</dbReference>
<proteinExistence type="predicted"/>
<keyword evidence="2 4" id="KW-0853">WD repeat</keyword>
<dbReference type="PROSITE" id="PS50082">
    <property type="entry name" value="WD_REPEATS_2"/>
    <property type="match status" value="1"/>
</dbReference>
<comment type="caution">
    <text evidence="5">The sequence shown here is derived from an EMBL/GenBank/DDBJ whole genome shotgun (WGS) entry which is preliminary data.</text>
</comment>
<dbReference type="InterPro" id="IPR036322">
    <property type="entry name" value="WD40_repeat_dom_sf"/>
</dbReference>
<dbReference type="PANTHER" id="PTHR19849:SF0">
    <property type="entry name" value="PHOSPHOLIPASE A-2-ACTIVATING PROTEIN"/>
    <property type="match status" value="1"/>
</dbReference>
<evidence type="ECO:0000256" key="3">
    <source>
        <dbReference type="ARBA" id="ARBA00022737"/>
    </source>
</evidence>
<dbReference type="InterPro" id="IPR001680">
    <property type="entry name" value="WD40_rpt"/>
</dbReference>
<dbReference type="SUPFAM" id="SSF50978">
    <property type="entry name" value="WD40 repeat-like"/>
    <property type="match status" value="1"/>
</dbReference>
<keyword evidence="6" id="KW-1185">Reference proteome</keyword>
<feature type="repeat" description="WD" evidence="4">
    <location>
        <begin position="11"/>
        <end position="41"/>
    </location>
</feature>
<accession>A0A433DLY0</accession>
<dbReference type="Proteomes" id="UP000268093">
    <property type="component" value="Unassembled WGS sequence"/>
</dbReference>
<dbReference type="SMART" id="SM00320">
    <property type="entry name" value="WD40"/>
    <property type="match status" value="3"/>
</dbReference>
<reference evidence="5 6" key="1">
    <citation type="journal article" date="2018" name="New Phytol.">
        <title>Phylogenomics of Endogonaceae and evolution of mycorrhizas within Mucoromycota.</title>
        <authorList>
            <person name="Chang Y."/>
            <person name="Desiro A."/>
            <person name="Na H."/>
            <person name="Sandor L."/>
            <person name="Lipzen A."/>
            <person name="Clum A."/>
            <person name="Barry K."/>
            <person name="Grigoriev I.V."/>
            <person name="Martin F.M."/>
            <person name="Stajich J.E."/>
            <person name="Smith M.E."/>
            <person name="Bonito G."/>
            <person name="Spatafora J.W."/>
        </authorList>
    </citation>
    <scope>NUCLEOTIDE SEQUENCE [LARGE SCALE GENOMIC DNA]</scope>
    <source>
        <strain evidence="5 6">GMNB39</strain>
    </source>
</reference>
<keyword evidence="3" id="KW-0677">Repeat</keyword>
<dbReference type="EMBL" id="RBNI01000433">
    <property type="protein sequence ID" value="RUP51817.1"/>
    <property type="molecule type" value="Genomic_DNA"/>
</dbReference>
<protein>
    <submittedName>
        <fullName evidence="5">WD40-repeat-containing domain protein</fullName>
    </submittedName>
</protein>